<feature type="transmembrane region" description="Helical" evidence="1">
    <location>
        <begin position="20"/>
        <end position="48"/>
    </location>
</feature>
<dbReference type="EMBL" id="MHQY01000016">
    <property type="protein sequence ID" value="OHA13837.1"/>
    <property type="molecule type" value="Genomic_DNA"/>
</dbReference>
<evidence type="ECO:0000313" key="3">
    <source>
        <dbReference type="Proteomes" id="UP000177171"/>
    </source>
</evidence>
<gene>
    <name evidence="2" type="ORF">A3G49_04480</name>
</gene>
<dbReference type="AlphaFoldDB" id="A0A1G2LQF6"/>
<sequence length="65" mass="8097">MKKWEIYRIHMKAALEDKIFWLTLLICAFFYQTIYAKIASVLFIFFYWPLAFTLMEYMDKKKKKK</sequence>
<keyword evidence="1" id="KW-1133">Transmembrane helix</keyword>
<evidence type="ECO:0000313" key="2">
    <source>
        <dbReference type="EMBL" id="OHA13837.1"/>
    </source>
</evidence>
<name>A0A1G2LQF6_9BACT</name>
<organism evidence="2 3">
    <name type="scientific">Candidatus Sungbacteria bacterium RIFCSPLOWO2_12_FULL_41_11</name>
    <dbReference type="NCBI Taxonomy" id="1802286"/>
    <lineage>
        <taxon>Bacteria</taxon>
        <taxon>Candidatus Sungiibacteriota</taxon>
    </lineage>
</organism>
<keyword evidence="1" id="KW-0472">Membrane</keyword>
<keyword evidence="1" id="KW-0812">Transmembrane</keyword>
<comment type="caution">
    <text evidence="2">The sequence shown here is derived from an EMBL/GenBank/DDBJ whole genome shotgun (WGS) entry which is preliminary data.</text>
</comment>
<proteinExistence type="predicted"/>
<evidence type="ECO:0000256" key="1">
    <source>
        <dbReference type="SAM" id="Phobius"/>
    </source>
</evidence>
<reference evidence="2 3" key="1">
    <citation type="journal article" date="2016" name="Nat. Commun.">
        <title>Thousands of microbial genomes shed light on interconnected biogeochemical processes in an aquifer system.</title>
        <authorList>
            <person name="Anantharaman K."/>
            <person name="Brown C.T."/>
            <person name="Hug L.A."/>
            <person name="Sharon I."/>
            <person name="Castelle C.J."/>
            <person name="Probst A.J."/>
            <person name="Thomas B.C."/>
            <person name="Singh A."/>
            <person name="Wilkins M.J."/>
            <person name="Karaoz U."/>
            <person name="Brodie E.L."/>
            <person name="Williams K.H."/>
            <person name="Hubbard S.S."/>
            <person name="Banfield J.F."/>
        </authorList>
    </citation>
    <scope>NUCLEOTIDE SEQUENCE [LARGE SCALE GENOMIC DNA]</scope>
</reference>
<dbReference type="Proteomes" id="UP000177171">
    <property type="component" value="Unassembled WGS sequence"/>
</dbReference>
<protein>
    <submittedName>
        <fullName evidence="2">Uncharacterized protein</fullName>
    </submittedName>
</protein>
<accession>A0A1G2LQF6</accession>